<dbReference type="GO" id="GO:0006457">
    <property type="term" value="P:protein folding"/>
    <property type="evidence" value="ECO:0007669"/>
    <property type="project" value="InterPro"/>
</dbReference>
<reference evidence="7" key="1">
    <citation type="journal article" date="2020" name="mSystems">
        <title>Genome- and Community-Level Interaction Insights into Carbon Utilization and Element Cycling Functions of Hydrothermarchaeota in Hydrothermal Sediment.</title>
        <authorList>
            <person name="Zhou Z."/>
            <person name="Liu Y."/>
            <person name="Xu W."/>
            <person name="Pan J."/>
            <person name="Luo Z.H."/>
            <person name="Li M."/>
        </authorList>
    </citation>
    <scope>NUCLEOTIDE SEQUENCE [LARGE SCALE GENOMIC DNA]</scope>
    <source>
        <strain evidence="7">HyVt-456</strain>
    </source>
</reference>
<organism evidence="7">
    <name type="scientific">Caldithrix abyssi</name>
    <dbReference type="NCBI Taxonomy" id="187145"/>
    <lineage>
        <taxon>Bacteria</taxon>
        <taxon>Pseudomonadati</taxon>
        <taxon>Calditrichota</taxon>
        <taxon>Calditrichia</taxon>
        <taxon>Calditrichales</taxon>
        <taxon>Calditrichaceae</taxon>
        <taxon>Caldithrix</taxon>
    </lineage>
</organism>
<dbReference type="GO" id="GO:0042803">
    <property type="term" value="F:protein homodimerization activity"/>
    <property type="evidence" value="ECO:0007669"/>
    <property type="project" value="InterPro"/>
</dbReference>
<dbReference type="InterPro" id="IPR000740">
    <property type="entry name" value="GrpE"/>
</dbReference>
<name>A0A7V1PVG4_CALAY</name>
<dbReference type="HAMAP" id="MF_01151">
    <property type="entry name" value="GrpE"/>
    <property type="match status" value="1"/>
</dbReference>
<feature type="region of interest" description="Disordered" evidence="6">
    <location>
        <begin position="1"/>
        <end position="25"/>
    </location>
</feature>
<dbReference type="Proteomes" id="UP000886005">
    <property type="component" value="Unassembled WGS sequence"/>
</dbReference>
<dbReference type="PANTHER" id="PTHR21237">
    <property type="entry name" value="GRPE PROTEIN"/>
    <property type="match status" value="1"/>
</dbReference>
<protein>
    <recommendedName>
        <fullName evidence="3 4">Protein GrpE</fullName>
    </recommendedName>
    <alternativeName>
        <fullName evidence="3">HSP-70 cofactor</fullName>
    </alternativeName>
</protein>
<dbReference type="CDD" id="cd00446">
    <property type="entry name" value="GrpE"/>
    <property type="match status" value="1"/>
</dbReference>
<dbReference type="GO" id="GO:0051087">
    <property type="term" value="F:protein-folding chaperone binding"/>
    <property type="evidence" value="ECO:0007669"/>
    <property type="project" value="InterPro"/>
</dbReference>
<evidence type="ECO:0000313" key="7">
    <source>
        <dbReference type="EMBL" id="HED11773.1"/>
    </source>
</evidence>
<dbReference type="SUPFAM" id="SSF58014">
    <property type="entry name" value="Coiled-coil domain of nucleotide exchange factor GrpE"/>
    <property type="match status" value="1"/>
</dbReference>
<dbReference type="Gene3D" id="2.30.22.10">
    <property type="entry name" value="Head domain of nucleotide exchange factor GrpE"/>
    <property type="match status" value="1"/>
</dbReference>
<dbReference type="PANTHER" id="PTHR21237:SF23">
    <property type="entry name" value="GRPE PROTEIN HOMOLOG, MITOCHONDRIAL"/>
    <property type="match status" value="1"/>
</dbReference>
<evidence type="ECO:0000256" key="1">
    <source>
        <dbReference type="ARBA" id="ARBA00009054"/>
    </source>
</evidence>
<comment type="subunit">
    <text evidence="3">Homodimer.</text>
</comment>
<sequence>MTDIKITEKNTRKAEKKSVSKTKENKEIKELKSKIESLEKEVETLKNEAASYKEQLLRKAAEFDNYKRRTEREFLDNIQNASQELILELLPVLDDLERSIAHAREEQADTPMLQGVELVYKNLMALLEKRGLKAIPSVGEEFDPDKHNALMQVETDKVDSGYVADEHVKGYMLNDKVLRHAQVLVAK</sequence>
<dbReference type="SUPFAM" id="SSF51064">
    <property type="entry name" value="Head domain of nucleotide exchange factor GrpE"/>
    <property type="match status" value="1"/>
</dbReference>
<dbReference type="InterPro" id="IPR013805">
    <property type="entry name" value="GrpE_CC"/>
</dbReference>
<dbReference type="GO" id="GO:0005737">
    <property type="term" value="C:cytoplasm"/>
    <property type="evidence" value="ECO:0007669"/>
    <property type="project" value="UniProtKB-SubCell"/>
</dbReference>
<comment type="function">
    <text evidence="3 4">Participates actively in the response to hyperosmotic and heat shock by preventing the aggregation of stress-denatured proteins, in association with DnaK and GrpE. It is the nucleotide exchange factor for DnaK and may function as a thermosensor. Unfolded proteins bind initially to DnaJ; upon interaction with the DnaJ-bound protein, DnaK hydrolyzes its bound ATP, resulting in the formation of a stable complex. GrpE releases ADP from DnaK; ATP binding to DnaK triggers the release of the substrate protein, thus completing the reaction cycle. Several rounds of ATP-dependent interactions between DnaJ, DnaK and GrpE are required for fully efficient folding.</text>
</comment>
<dbReference type="GO" id="GO:0051082">
    <property type="term" value="F:unfolded protein binding"/>
    <property type="evidence" value="ECO:0007669"/>
    <property type="project" value="TreeGrafter"/>
</dbReference>
<proteinExistence type="inferred from homology"/>
<dbReference type="Gene3D" id="3.90.20.20">
    <property type="match status" value="1"/>
</dbReference>
<evidence type="ECO:0000256" key="3">
    <source>
        <dbReference type="HAMAP-Rule" id="MF_01151"/>
    </source>
</evidence>
<dbReference type="AlphaFoldDB" id="A0A7V1PVG4"/>
<dbReference type="EMBL" id="DRLD01000390">
    <property type="protein sequence ID" value="HED11773.1"/>
    <property type="molecule type" value="Genomic_DNA"/>
</dbReference>
<evidence type="ECO:0000256" key="5">
    <source>
        <dbReference type="RuleBase" id="RU004478"/>
    </source>
</evidence>
<comment type="subcellular location">
    <subcellularLocation>
        <location evidence="3">Cytoplasm</location>
    </subcellularLocation>
</comment>
<keyword evidence="2 3" id="KW-0143">Chaperone</keyword>
<comment type="similarity">
    <text evidence="1 3 5">Belongs to the GrpE family.</text>
</comment>
<dbReference type="PROSITE" id="PS01071">
    <property type="entry name" value="GRPE"/>
    <property type="match status" value="1"/>
</dbReference>
<dbReference type="GO" id="GO:0000774">
    <property type="term" value="F:adenyl-nucleotide exchange factor activity"/>
    <property type="evidence" value="ECO:0007669"/>
    <property type="project" value="InterPro"/>
</dbReference>
<dbReference type="InterPro" id="IPR009012">
    <property type="entry name" value="GrpE_head"/>
</dbReference>
<accession>A0A7V1PVG4</accession>
<dbReference type="PRINTS" id="PR00773">
    <property type="entry name" value="GRPEPROTEIN"/>
</dbReference>
<evidence type="ECO:0000256" key="6">
    <source>
        <dbReference type="SAM" id="MobiDB-lite"/>
    </source>
</evidence>
<comment type="caution">
    <text evidence="7">The sequence shown here is derived from an EMBL/GenBank/DDBJ whole genome shotgun (WGS) entry which is preliminary data.</text>
</comment>
<dbReference type="NCBIfam" id="NF010738">
    <property type="entry name" value="PRK14140.1"/>
    <property type="match status" value="1"/>
</dbReference>
<gene>
    <name evidence="3 7" type="primary">grpE</name>
    <name evidence="7" type="ORF">ENJ10_13860</name>
</gene>
<keyword evidence="3 4" id="KW-0346">Stress response</keyword>
<evidence type="ECO:0000256" key="2">
    <source>
        <dbReference type="ARBA" id="ARBA00023186"/>
    </source>
</evidence>
<dbReference type="Pfam" id="PF01025">
    <property type="entry name" value="GrpE"/>
    <property type="match status" value="1"/>
</dbReference>
<keyword evidence="3" id="KW-0963">Cytoplasm</keyword>
<evidence type="ECO:0000256" key="4">
    <source>
        <dbReference type="RuleBase" id="RU000639"/>
    </source>
</evidence>